<dbReference type="InterPro" id="IPR003661">
    <property type="entry name" value="HisK_dim/P_dom"/>
</dbReference>
<dbReference type="RefSeq" id="WP_262683008.1">
    <property type="nucleotide sequence ID" value="NZ_JAOQIO010000007.1"/>
</dbReference>
<reference evidence="13 14" key="1">
    <citation type="submission" date="2022-09" db="EMBL/GenBank/DDBJ databases">
        <authorList>
            <person name="Han X.L."/>
            <person name="Wang Q."/>
            <person name="Lu T."/>
        </authorList>
    </citation>
    <scope>NUCLEOTIDE SEQUENCE [LARGE SCALE GENOMIC DNA]</scope>
    <source>
        <strain evidence="13 14">WQ 127069</strain>
    </source>
</reference>
<dbReference type="Gene3D" id="3.40.50.2300">
    <property type="match status" value="2"/>
</dbReference>
<keyword evidence="8" id="KW-0902">Two-component regulatory system</keyword>
<protein>
    <recommendedName>
        <fullName evidence="2">histidine kinase</fullName>
        <ecNumber evidence="2">2.7.13.3</ecNumber>
    </recommendedName>
</protein>
<feature type="domain" description="Histidine kinase" evidence="11">
    <location>
        <begin position="77"/>
        <end position="297"/>
    </location>
</feature>
<sequence>MDEIAMLRRQLEREKAARKEAEKITEQKTREIYYINQELRRLNDNLEDLVAERTAELGRAHDEAIQANMIKSQFLANMSHELRTPLNAIIGYSEMLMEEAEEIGELVFVEDLGRINKSGKHLLELINDILDISKIEAGKMDMYFESCDLTSLIHDVMTTVKPLVEANGNRVEIHNVEGEIISDVTKLRQILFNLLSNAAKFTKEGTVYIEVSYETRDDRPGCSFSVRDTGIGMTPEQIDKLFQPFTQADSSTTRKYGGTGLGLAISQRFCELMGGTISVRSELGQGSAFTCWLPLQASAQADSVSPAFLNKLPMELEQASILLIDDEPANQQLMRRYLAKEGWTLAFAESGQEGLSLARKIRPKVICLDILMPSMDGWTVLSLLKNDPDLQNIPVIILSLTNDKHLAYSLGASEFLNKPVNREQMIKVLDKFVSNHQDHSVLVIEDDVVSSEMMTKMLTKEGYDVSQANNGRTALNGMEHKIPDLILLDLMMPDMDGFQFLSELREHEKWCHIPIVVVTAKAVTAEDRLKLNGYVKDILQKGTFDRDSLMAEIRGLIPGPPQDPS</sequence>
<keyword evidence="6" id="KW-0418">Kinase</keyword>
<dbReference type="SUPFAM" id="SSF55874">
    <property type="entry name" value="ATPase domain of HSP90 chaperone/DNA topoisomerase II/histidine kinase"/>
    <property type="match status" value="1"/>
</dbReference>
<evidence type="ECO:0000256" key="1">
    <source>
        <dbReference type="ARBA" id="ARBA00000085"/>
    </source>
</evidence>
<keyword evidence="14" id="KW-1185">Reference proteome</keyword>
<comment type="catalytic activity">
    <reaction evidence="1">
        <text>ATP + protein L-histidine = ADP + protein N-phospho-L-histidine.</text>
        <dbReference type="EC" id="2.7.13.3"/>
    </reaction>
</comment>
<dbReference type="InterPro" id="IPR004358">
    <property type="entry name" value="Sig_transdc_His_kin-like_C"/>
</dbReference>
<dbReference type="InterPro" id="IPR036097">
    <property type="entry name" value="HisK_dim/P_sf"/>
</dbReference>
<evidence type="ECO:0000313" key="14">
    <source>
        <dbReference type="Proteomes" id="UP001652445"/>
    </source>
</evidence>
<keyword evidence="5" id="KW-0547">Nucleotide-binding</keyword>
<feature type="domain" description="Response regulatory" evidence="12">
    <location>
        <begin position="320"/>
        <end position="433"/>
    </location>
</feature>
<dbReference type="Proteomes" id="UP001652445">
    <property type="component" value="Unassembled WGS sequence"/>
</dbReference>
<dbReference type="PRINTS" id="PR00344">
    <property type="entry name" value="BCTRLSENSOR"/>
</dbReference>
<dbReference type="Gene3D" id="3.30.565.10">
    <property type="entry name" value="Histidine kinase-like ATPase, C-terminal domain"/>
    <property type="match status" value="1"/>
</dbReference>
<proteinExistence type="predicted"/>
<evidence type="ECO:0000256" key="9">
    <source>
        <dbReference type="PROSITE-ProRule" id="PRU00169"/>
    </source>
</evidence>
<dbReference type="PANTHER" id="PTHR43047">
    <property type="entry name" value="TWO-COMPONENT HISTIDINE PROTEIN KINASE"/>
    <property type="match status" value="1"/>
</dbReference>
<evidence type="ECO:0000256" key="7">
    <source>
        <dbReference type="ARBA" id="ARBA00022840"/>
    </source>
</evidence>
<dbReference type="Gene3D" id="1.10.287.130">
    <property type="match status" value="1"/>
</dbReference>
<feature type="modified residue" description="4-aspartylphosphate" evidence="9">
    <location>
        <position position="369"/>
    </location>
</feature>
<dbReference type="EC" id="2.7.13.3" evidence="2"/>
<dbReference type="CDD" id="cd00082">
    <property type="entry name" value="HisKA"/>
    <property type="match status" value="1"/>
</dbReference>
<dbReference type="InterPro" id="IPR011006">
    <property type="entry name" value="CheY-like_superfamily"/>
</dbReference>
<evidence type="ECO:0000259" key="12">
    <source>
        <dbReference type="PROSITE" id="PS50110"/>
    </source>
</evidence>
<accession>A0ABT2U9Z7</accession>
<dbReference type="Pfam" id="PF02518">
    <property type="entry name" value="HATPase_c"/>
    <property type="match status" value="1"/>
</dbReference>
<dbReference type="PANTHER" id="PTHR43047:SF72">
    <property type="entry name" value="OSMOSENSING HISTIDINE PROTEIN KINASE SLN1"/>
    <property type="match status" value="1"/>
</dbReference>
<evidence type="ECO:0000256" key="2">
    <source>
        <dbReference type="ARBA" id="ARBA00012438"/>
    </source>
</evidence>
<dbReference type="InterPro" id="IPR003594">
    <property type="entry name" value="HATPase_dom"/>
</dbReference>
<evidence type="ECO:0000256" key="6">
    <source>
        <dbReference type="ARBA" id="ARBA00022777"/>
    </source>
</evidence>
<evidence type="ECO:0000256" key="3">
    <source>
        <dbReference type="ARBA" id="ARBA00022553"/>
    </source>
</evidence>
<keyword evidence="7" id="KW-0067">ATP-binding</keyword>
<evidence type="ECO:0000256" key="5">
    <source>
        <dbReference type="ARBA" id="ARBA00022741"/>
    </source>
</evidence>
<keyword evidence="3 9" id="KW-0597">Phosphoprotein</keyword>
<evidence type="ECO:0000256" key="8">
    <source>
        <dbReference type="ARBA" id="ARBA00023012"/>
    </source>
</evidence>
<dbReference type="InterPro" id="IPR005467">
    <property type="entry name" value="His_kinase_dom"/>
</dbReference>
<dbReference type="Pfam" id="PF00512">
    <property type="entry name" value="HisKA"/>
    <property type="match status" value="1"/>
</dbReference>
<evidence type="ECO:0000259" key="11">
    <source>
        <dbReference type="PROSITE" id="PS50109"/>
    </source>
</evidence>
<dbReference type="SMART" id="SM00387">
    <property type="entry name" value="HATPase_c"/>
    <property type="match status" value="1"/>
</dbReference>
<comment type="caution">
    <text evidence="13">The sequence shown here is derived from an EMBL/GenBank/DDBJ whole genome shotgun (WGS) entry which is preliminary data.</text>
</comment>
<dbReference type="InterPro" id="IPR036890">
    <property type="entry name" value="HATPase_C_sf"/>
</dbReference>
<dbReference type="CDD" id="cd16922">
    <property type="entry name" value="HATPase_EvgS-ArcB-TorS-like"/>
    <property type="match status" value="1"/>
</dbReference>
<organism evidence="13 14">
    <name type="scientific">Paenibacillus baimaensis</name>
    <dbReference type="NCBI Taxonomy" id="2982185"/>
    <lineage>
        <taxon>Bacteria</taxon>
        <taxon>Bacillati</taxon>
        <taxon>Bacillota</taxon>
        <taxon>Bacilli</taxon>
        <taxon>Bacillales</taxon>
        <taxon>Paenibacillaceae</taxon>
        <taxon>Paenibacillus</taxon>
    </lineage>
</organism>
<dbReference type="PROSITE" id="PS50109">
    <property type="entry name" value="HIS_KIN"/>
    <property type="match status" value="1"/>
</dbReference>
<dbReference type="CDD" id="cd17574">
    <property type="entry name" value="REC_OmpR"/>
    <property type="match status" value="1"/>
</dbReference>
<dbReference type="EMBL" id="JAOQIO010000007">
    <property type="protein sequence ID" value="MCU6791460.1"/>
    <property type="molecule type" value="Genomic_DNA"/>
</dbReference>
<dbReference type="SMART" id="SM00448">
    <property type="entry name" value="REC"/>
    <property type="match status" value="2"/>
</dbReference>
<feature type="domain" description="Response regulatory" evidence="12">
    <location>
        <begin position="440"/>
        <end position="556"/>
    </location>
</feature>
<evidence type="ECO:0000256" key="4">
    <source>
        <dbReference type="ARBA" id="ARBA00022679"/>
    </source>
</evidence>
<dbReference type="PROSITE" id="PS50110">
    <property type="entry name" value="RESPONSE_REGULATORY"/>
    <property type="match status" value="2"/>
</dbReference>
<dbReference type="SUPFAM" id="SSF52172">
    <property type="entry name" value="CheY-like"/>
    <property type="match status" value="2"/>
</dbReference>
<gene>
    <name evidence="13" type="ORF">OB236_04870</name>
</gene>
<evidence type="ECO:0000256" key="10">
    <source>
        <dbReference type="SAM" id="Coils"/>
    </source>
</evidence>
<feature type="coiled-coil region" evidence="10">
    <location>
        <begin position="4"/>
        <end position="56"/>
    </location>
</feature>
<dbReference type="SUPFAM" id="SSF47384">
    <property type="entry name" value="Homodimeric domain of signal transducing histidine kinase"/>
    <property type="match status" value="1"/>
</dbReference>
<dbReference type="Pfam" id="PF00072">
    <property type="entry name" value="Response_reg"/>
    <property type="match status" value="2"/>
</dbReference>
<dbReference type="SMART" id="SM00388">
    <property type="entry name" value="HisKA"/>
    <property type="match status" value="1"/>
</dbReference>
<keyword evidence="10" id="KW-0175">Coiled coil</keyword>
<keyword evidence="4" id="KW-0808">Transferase</keyword>
<name>A0ABT2U9Z7_9BACL</name>
<feature type="modified residue" description="4-aspartylphosphate" evidence="9">
    <location>
        <position position="489"/>
    </location>
</feature>
<evidence type="ECO:0000313" key="13">
    <source>
        <dbReference type="EMBL" id="MCU6791460.1"/>
    </source>
</evidence>
<dbReference type="InterPro" id="IPR001789">
    <property type="entry name" value="Sig_transdc_resp-reg_receiver"/>
</dbReference>